<dbReference type="CDD" id="cd03216">
    <property type="entry name" value="ABC_Carb_Monos_I"/>
    <property type="match status" value="1"/>
</dbReference>
<dbReference type="PANTHER" id="PTHR43790:SF9">
    <property type="entry name" value="GALACTOFURANOSE TRANSPORTER ATP-BINDING PROTEIN YTFR"/>
    <property type="match status" value="1"/>
</dbReference>
<dbReference type="SUPFAM" id="SSF52540">
    <property type="entry name" value="P-loop containing nucleoside triphosphate hydrolases"/>
    <property type="match status" value="2"/>
</dbReference>
<dbReference type="InterPro" id="IPR050107">
    <property type="entry name" value="ABC_carbohydrate_import_ATPase"/>
</dbReference>
<protein>
    <submittedName>
        <fullName evidence="6">Sugar ABC transporter ATP-binding protein</fullName>
    </submittedName>
</protein>
<dbReference type="InterPro" id="IPR017871">
    <property type="entry name" value="ABC_transporter-like_CS"/>
</dbReference>
<accession>A0ABS6KBI5</accession>
<feature type="domain" description="ABC transporter" evidence="5">
    <location>
        <begin position="260"/>
        <end position="504"/>
    </location>
</feature>
<organism evidence="6 7">
    <name type="scientific">Diplocloster modestus</name>
    <dbReference type="NCBI Taxonomy" id="2850322"/>
    <lineage>
        <taxon>Bacteria</taxon>
        <taxon>Bacillati</taxon>
        <taxon>Bacillota</taxon>
        <taxon>Clostridia</taxon>
        <taxon>Lachnospirales</taxon>
        <taxon>Lachnospiraceae</taxon>
        <taxon>Diplocloster</taxon>
    </lineage>
</organism>
<gene>
    <name evidence="6" type="ORF">KTH90_17920</name>
</gene>
<proteinExistence type="predicted"/>
<dbReference type="RefSeq" id="WP_238727206.1">
    <property type="nucleotide sequence ID" value="NZ_JAHQCX010000014.1"/>
</dbReference>
<keyword evidence="1" id="KW-0813">Transport</keyword>
<evidence type="ECO:0000256" key="1">
    <source>
        <dbReference type="ARBA" id="ARBA00022448"/>
    </source>
</evidence>
<dbReference type="PROSITE" id="PS00211">
    <property type="entry name" value="ABC_TRANSPORTER_1"/>
    <property type="match status" value="1"/>
</dbReference>
<evidence type="ECO:0000259" key="5">
    <source>
        <dbReference type="PROSITE" id="PS50893"/>
    </source>
</evidence>
<sequence length="506" mass="56301">MPEAILKMEHITKEFPGVKALADVTIEAYKGEILSIVGENGAGKSTLMKILSGSYPHDTYEGRILTGGKEVRFLSTGQSEEAGIAMIYQELNMHLDLNVAENLFLGRWKQFGKMIDWKQLYQKAEEYLKMVDLKVDPREILRNLNTSRQQLISIARALSHRPKILVLDEPTASLTLAESEKLFAIMHQLKEQGYTCILISHKLDEVFEYSDRIIVMRDGMVINSHEKAQFDQSVIIAEMVGRKMGNLYPKETVPIGETVLRVEGFSVPHPQNAKKRIVEDISFEVHQGEILGIGGLVGAGRSELVDAVFGKTAKQSGRLYMNNREIRINTPADAIANGIALVTEDRKADGFVGGMSIQNNITLASLKEIGRYGMINASLEEKAARKYFEELKVKANHLNVRVNTLSGGNQQKVVLSKWLMRHPKVLILDEPTRGIDVGTKYEIYKIMVGLAKQGIGIVMISSELPELISMSDRIIVLANGRLTGELNGRNATQEKIMELATVGTVI</sequence>
<dbReference type="PROSITE" id="PS50893">
    <property type="entry name" value="ABC_TRANSPORTER_2"/>
    <property type="match status" value="2"/>
</dbReference>
<dbReference type="InterPro" id="IPR003593">
    <property type="entry name" value="AAA+_ATPase"/>
</dbReference>
<evidence type="ECO:0000256" key="4">
    <source>
        <dbReference type="ARBA" id="ARBA00022840"/>
    </source>
</evidence>
<reference evidence="6 7" key="1">
    <citation type="submission" date="2021-06" db="EMBL/GenBank/DDBJ databases">
        <title>Description of novel taxa of the family Lachnospiraceae.</title>
        <authorList>
            <person name="Chaplin A.V."/>
            <person name="Sokolova S.R."/>
            <person name="Pikina A.P."/>
            <person name="Korzhanova M."/>
            <person name="Belova V."/>
            <person name="Korostin D."/>
            <person name="Efimov B.A."/>
        </authorList>
    </citation>
    <scope>NUCLEOTIDE SEQUENCE [LARGE SCALE GENOMIC DNA]</scope>
    <source>
        <strain evidence="6 7">ASD4241</strain>
    </source>
</reference>
<dbReference type="GO" id="GO:0005524">
    <property type="term" value="F:ATP binding"/>
    <property type="evidence" value="ECO:0007669"/>
    <property type="project" value="UniProtKB-KW"/>
</dbReference>
<dbReference type="InterPro" id="IPR003439">
    <property type="entry name" value="ABC_transporter-like_ATP-bd"/>
</dbReference>
<keyword evidence="7" id="KW-1185">Reference proteome</keyword>
<dbReference type="Pfam" id="PF00005">
    <property type="entry name" value="ABC_tran"/>
    <property type="match status" value="2"/>
</dbReference>
<keyword evidence="3" id="KW-0547">Nucleotide-binding</keyword>
<keyword evidence="2" id="KW-0677">Repeat</keyword>
<dbReference type="EMBL" id="JAHQCX010000014">
    <property type="protein sequence ID" value="MBU9727889.1"/>
    <property type="molecule type" value="Genomic_DNA"/>
</dbReference>
<comment type="caution">
    <text evidence="6">The sequence shown here is derived from an EMBL/GenBank/DDBJ whole genome shotgun (WGS) entry which is preliminary data.</text>
</comment>
<keyword evidence="4 6" id="KW-0067">ATP-binding</keyword>
<dbReference type="PANTHER" id="PTHR43790">
    <property type="entry name" value="CARBOHYDRATE TRANSPORT ATP-BINDING PROTEIN MG119-RELATED"/>
    <property type="match status" value="1"/>
</dbReference>
<dbReference type="SMART" id="SM00382">
    <property type="entry name" value="AAA"/>
    <property type="match status" value="2"/>
</dbReference>
<evidence type="ECO:0000256" key="2">
    <source>
        <dbReference type="ARBA" id="ARBA00022737"/>
    </source>
</evidence>
<dbReference type="InterPro" id="IPR027417">
    <property type="entry name" value="P-loop_NTPase"/>
</dbReference>
<evidence type="ECO:0000313" key="6">
    <source>
        <dbReference type="EMBL" id="MBU9727889.1"/>
    </source>
</evidence>
<dbReference type="Gene3D" id="3.40.50.300">
    <property type="entry name" value="P-loop containing nucleotide triphosphate hydrolases"/>
    <property type="match status" value="2"/>
</dbReference>
<dbReference type="Proteomes" id="UP001314681">
    <property type="component" value="Unassembled WGS sequence"/>
</dbReference>
<evidence type="ECO:0000313" key="7">
    <source>
        <dbReference type="Proteomes" id="UP001314681"/>
    </source>
</evidence>
<evidence type="ECO:0000256" key="3">
    <source>
        <dbReference type="ARBA" id="ARBA00022741"/>
    </source>
</evidence>
<feature type="domain" description="ABC transporter" evidence="5">
    <location>
        <begin position="6"/>
        <end position="243"/>
    </location>
</feature>
<name>A0ABS6KBI5_9FIRM</name>
<dbReference type="CDD" id="cd03215">
    <property type="entry name" value="ABC_Carb_Monos_II"/>
    <property type="match status" value="1"/>
</dbReference>